<reference evidence="6 7" key="1">
    <citation type="journal article" date="2021" name="Int. J. Syst. Evol. Microbiol.">
        <title>Amazonocrinis nigriterrae gen. nov., sp. nov., Atlanticothrix silvestris gen. nov., sp. nov. and Dendronalium phyllosphericum gen. nov., sp. nov., nostocacean cyanobacteria from Brazilian environments.</title>
        <authorList>
            <person name="Alvarenga D.O."/>
            <person name="Andreote A.P.D."/>
            <person name="Branco L.H.Z."/>
            <person name="Delbaje E."/>
            <person name="Cruz R.B."/>
            <person name="Varani A.M."/>
            <person name="Fiore M.F."/>
        </authorList>
    </citation>
    <scope>NUCLEOTIDE SEQUENCE [LARGE SCALE GENOMIC DNA]</scope>
    <source>
        <strain evidence="6 7">CENA67</strain>
    </source>
</reference>
<accession>A0A8J7HTD7</accession>
<dbReference type="GO" id="GO:0051119">
    <property type="term" value="F:sugar transmembrane transporter activity"/>
    <property type="evidence" value="ECO:0007669"/>
    <property type="project" value="InterPro"/>
</dbReference>
<dbReference type="Pfam" id="PF04193">
    <property type="entry name" value="PQ-loop"/>
    <property type="match status" value="1"/>
</dbReference>
<dbReference type="InterPro" id="IPR047662">
    <property type="entry name" value="SemiSWEET"/>
</dbReference>
<keyword evidence="6" id="KW-0762">Sugar transport</keyword>
<dbReference type="AlphaFoldDB" id="A0A8J7HTD7"/>
<evidence type="ECO:0000313" key="7">
    <source>
        <dbReference type="Proteomes" id="UP000632766"/>
    </source>
</evidence>
<dbReference type="RefSeq" id="WP_198127408.1">
    <property type="nucleotide sequence ID" value="NZ_JAECZC010000065.1"/>
</dbReference>
<feature type="transmembrane region" description="Helical" evidence="5">
    <location>
        <begin position="62"/>
        <end position="79"/>
    </location>
</feature>
<evidence type="ECO:0000256" key="3">
    <source>
        <dbReference type="ARBA" id="ARBA00022989"/>
    </source>
</evidence>
<proteinExistence type="predicted"/>
<evidence type="ECO:0000256" key="5">
    <source>
        <dbReference type="SAM" id="Phobius"/>
    </source>
</evidence>
<evidence type="ECO:0000256" key="4">
    <source>
        <dbReference type="ARBA" id="ARBA00023136"/>
    </source>
</evidence>
<dbReference type="GO" id="GO:0016020">
    <property type="term" value="C:membrane"/>
    <property type="evidence" value="ECO:0007669"/>
    <property type="project" value="UniProtKB-SubCell"/>
</dbReference>
<keyword evidence="3 5" id="KW-1133">Transmembrane helix</keyword>
<dbReference type="Gene3D" id="1.20.1280.290">
    <property type="match status" value="1"/>
</dbReference>
<keyword evidence="4 5" id="KW-0472">Membrane</keyword>
<gene>
    <name evidence="6" type="ORF">I8748_26180</name>
</gene>
<keyword evidence="2 5" id="KW-0812">Transmembrane</keyword>
<protein>
    <submittedName>
        <fullName evidence="6">SemiSWEET family sugar transporter</fullName>
    </submittedName>
</protein>
<keyword evidence="6" id="KW-0813">Transport</keyword>
<evidence type="ECO:0000313" key="6">
    <source>
        <dbReference type="EMBL" id="MBH8565618.1"/>
    </source>
</evidence>
<evidence type="ECO:0000256" key="1">
    <source>
        <dbReference type="ARBA" id="ARBA00004141"/>
    </source>
</evidence>
<feature type="transmembrane region" description="Helical" evidence="5">
    <location>
        <begin position="36"/>
        <end position="56"/>
    </location>
</feature>
<dbReference type="EMBL" id="JAECZC010000065">
    <property type="protein sequence ID" value="MBH8565618.1"/>
    <property type="molecule type" value="Genomic_DNA"/>
</dbReference>
<comment type="subcellular location">
    <subcellularLocation>
        <location evidence="1">Membrane</location>
        <topology evidence="1">Multi-pass membrane protein</topology>
    </subcellularLocation>
</comment>
<feature type="transmembrane region" description="Helical" evidence="5">
    <location>
        <begin position="6"/>
        <end position="24"/>
    </location>
</feature>
<evidence type="ECO:0000256" key="2">
    <source>
        <dbReference type="ARBA" id="ARBA00022692"/>
    </source>
</evidence>
<keyword evidence="7" id="KW-1185">Reference proteome</keyword>
<dbReference type="Proteomes" id="UP000632766">
    <property type="component" value="Unassembled WGS sequence"/>
</dbReference>
<name>A0A8J7HTD7_9NOST</name>
<dbReference type="NCBIfam" id="NF037968">
    <property type="entry name" value="SemiSWEET_2"/>
    <property type="match status" value="1"/>
</dbReference>
<comment type="caution">
    <text evidence="6">The sequence shown here is derived from an EMBL/GenBank/DDBJ whole genome shotgun (WGS) entry which is preliminary data.</text>
</comment>
<dbReference type="InterPro" id="IPR006603">
    <property type="entry name" value="PQ-loop_rpt"/>
</dbReference>
<organism evidence="6 7">
    <name type="scientific">Amazonocrinis nigriterrae CENA67</name>
    <dbReference type="NCBI Taxonomy" id="2794033"/>
    <lineage>
        <taxon>Bacteria</taxon>
        <taxon>Bacillati</taxon>
        <taxon>Cyanobacteriota</taxon>
        <taxon>Cyanophyceae</taxon>
        <taxon>Nostocales</taxon>
        <taxon>Nostocaceae</taxon>
        <taxon>Amazonocrinis</taxon>
        <taxon>Amazonocrinis nigriterrae</taxon>
    </lineage>
</organism>
<sequence length="84" mass="9710">MDFLTVLGLVAGTLTTIAFLPQMYKTWQSKSAKDVSFVMLITFMSGLFLWFIYGIYLQALPIILSNGVCLFFNMIILWLKIKYR</sequence>